<reference evidence="1 2" key="1">
    <citation type="submission" date="2018-06" db="EMBL/GenBank/DDBJ databases">
        <authorList>
            <consortium name="Pathogen Informatics"/>
            <person name="Doyle S."/>
        </authorList>
    </citation>
    <scope>NUCLEOTIDE SEQUENCE [LARGE SCALE GENOMIC DNA]</scope>
    <source>
        <strain evidence="1 2">NCTC10821</strain>
    </source>
</reference>
<sequence length="36" mass="3763">MSMSVTVSDACGYFNQLVTDPATAEAILARLDEEGG</sequence>
<accession>A0A378T7T3</accession>
<proteinExistence type="predicted"/>
<dbReference type="AlphaFoldDB" id="A0A378T7T3"/>
<dbReference type="Proteomes" id="UP000254978">
    <property type="component" value="Unassembled WGS sequence"/>
</dbReference>
<evidence type="ECO:0000313" key="2">
    <source>
        <dbReference type="Proteomes" id="UP000254978"/>
    </source>
</evidence>
<organism evidence="1 2">
    <name type="scientific">Mycolicibacterium tokaiense</name>
    <dbReference type="NCBI Taxonomy" id="39695"/>
    <lineage>
        <taxon>Bacteria</taxon>
        <taxon>Bacillati</taxon>
        <taxon>Actinomycetota</taxon>
        <taxon>Actinomycetes</taxon>
        <taxon>Mycobacteriales</taxon>
        <taxon>Mycobacteriaceae</taxon>
        <taxon>Mycolicibacterium</taxon>
    </lineage>
</organism>
<evidence type="ECO:0000313" key="1">
    <source>
        <dbReference type="EMBL" id="STZ56690.1"/>
    </source>
</evidence>
<keyword evidence="2" id="KW-1185">Reference proteome</keyword>
<gene>
    <name evidence="1" type="ORF">NCTC10821_00183</name>
</gene>
<protein>
    <submittedName>
        <fullName evidence="1">Uncharacterized protein</fullName>
    </submittedName>
</protein>
<name>A0A378T7T3_9MYCO</name>
<dbReference type="EMBL" id="UGQT01000001">
    <property type="protein sequence ID" value="STZ56690.1"/>
    <property type="molecule type" value="Genomic_DNA"/>
</dbReference>